<accession>A0A250KNN7</accession>
<keyword evidence="2" id="KW-1185">Reference proteome</keyword>
<reference evidence="1 2" key="1">
    <citation type="submission" date="2016-12" db="EMBL/GenBank/DDBJ databases">
        <title>Genome sequencing of Methylocaldum marinum.</title>
        <authorList>
            <person name="Takeuchi M."/>
            <person name="Kamagata Y."/>
            <person name="Hiraoka S."/>
            <person name="Oshima K."/>
            <person name="Hattori M."/>
            <person name="Iwasaki W."/>
        </authorList>
    </citation>
    <scope>NUCLEOTIDE SEQUENCE [LARGE SCALE GENOMIC DNA]</scope>
    <source>
        <strain evidence="1 2">S8</strain>
    </source>
</reference>
<organism evidence="1 2">
    <name type="scientific">Methylocaldum marinum</name>
    <dbReference type="NCBI Taxonomy" id="1432792"/>
    <lineage>
        <taxon>Bacteria</taxon>
        <taxon>Pseudomonadati</taxon>
        <taxon>Pseudomonadota</taxon>
        <taxon>Gammaproteobacteria</taxon>
        <taxon>Methylococcales</taxon>
        <taxon>Methylococcaceae</taxon>
        <taxon>Methylocaldum</taxon>
    </lineage>
</organism>
<protein>
    <submittedName>
        <fullName evidence="1">Uncharacterized protein</fullName>
    </submittedName>
</protein>
<dbReference type="OrthoDB" id="573203at2"/>
<evidence type="ECO:0000313" key="2">
    <source>
        <dbReference type="Proteomes" id="UP000266313"/>
    </source>
</evidence>
<evidence type="ECO:0000313" key="1">
    <source>
        <dbReference type="EMBL" id="BBA33164.1"/>
    </source>
</evidence>
<dbReference type="EMBL" id="AP017928">
    <property type="protein sequence ID" value="BBA33164.1"/>
    <property type="molecule type" value="Genomic_DNA"/>
</dbReference>
<name>A0A250KNN7_9GAMM</name>
<dbReference type="AlphaFoldDB" id="A0A250KNN7"/>
<gene>
    <name evidence="1" type="ORF">sS8_1202</name>
</gene>
<dbReference type="Proteomes" id="UP000266313">
    <property type="component" value="Chromosome"/>
</dbReference>
<dbReference type="KEGG" id="mmai:sS8_1202"/>
<dbReference type="RefSeq" id="WP_119628812.1">
    <property type="nucleotide sequence ID" value="NZ_AP017928.1"/>
</dbReference>
<proteinExistence type="predicted"/>
<sequence>MAKKHFGKLPPRYLFALNPYTDTRCSRCPKCDRPTYKRKFPLLMTLVDHGLFILGKTCRYCPKCEFIIAHKDELENVLVSLFPDRTPEQIGKDYFVIGTIDTRTWRKGMEDPSYMRDLNQIKEHAADIKRYMVVKYDPGGWRFTGEKKA</sequence>